<dbReference type="InterPro" id="IPR050108">
    <property type="entry name" value="CDK"/>
</dbReference>
<sequence length="1002" mass="111371">MPNPERHGGKKDGGGGSSQPGSGSSNSKERHRAGSRHKRHKSRHSKESPLAAQEAAAPLGAVIKPLVEYDDISSDSDTFSDDVALKLDRRDNEERRAERSERAQKHRHHQHKRLRELMKSKQAEKDRKLEKSLDASSRSTKERISGSSKRLLESEEHPKALSSKSSNKESRSAKAHKEKSRKERELKSSHKERSKSHRKRDAPKSYKTIDSPKRKSRSPHRKWSDSPKLDDSPSGASYVQEYDLSPPRSHTSSTYDPYRKSPGGSSRRQSLSPPYKEPVGYQSNARGSGSYSGRSPSPYGRRRSSSPFASKRSVSRSPIARKSVKSRSRSPGYSRHSSHSKKQRSGSRSRHSSISPTRLPLNSSLGAELSRKKKERAAAAAAAAKVDGKEAKGSPVFLARKENSLAELKEAGTESKKVTKTVKSEKPPDTDSVNLLYTNAEPKAPAETTKSKAEENSERKHPVPVRDSKPTGAKDSKPVAAVEDLVSPKETDTAEKEIPPPLPTIKSPPPPLPTTTPPPPTPPLPPLPPSPAVPPLPPAPLTPVQVPTSAPASLPSSSHPRTSTLSSQVNSQSSVQVATKTQVSVTAAIPHLKTSTLPPLPLPPILVGEDDLDSVPFAFKSKALNKEGILGWFYSSELILQSTAVALAQRWVFCGMTLSWSPRVSHRALPSCRICCPRYGERRQTESDWGKRCVDKFDIIGIIGEGTYGQVYKAKDKDTGELVALKKVRLDNEKEGFPITAIREIKILRQLIHRSVVNMKEIVTDKQDALDFKKDKGAFYLVFEYMDHDLMGLLESGLVHFSEDHIKSFMKQLMEGLDYCHKKNFLHRDIKCSNILLNNSGQIKLADFGLARLYSSEESRPYTNKVITLWYRPPELLLGEERYTPAIDVWSCGCILGELFTKKPIFQANLELAQLELISRLCGSPCPAVWPDVIKLPYFNTMKPKKQYRRRLREEFSFIPSSALELLDRMLTLDPGKRCTAEQALHSDFLKDVDLSKMAPPE</sequence>
<dbReference type="GO" id="GO:0004693">
    <property type="term" value="F:cyclin-dependent protein serine/threonine kinase activity"/>
    <property type="evidence" value="ECO:0007669"/>
    <property type="project" value="UniProtKB-EC"/>
</dbReference>
<dbReference type="InterPro" id="IPR017441">
    <property type="entry name" value="Protein_kinase_ATP_BS"/>
</dbReference>
<comment type="subcellular location">
    <subcellularLocation>
        <location evidence="1">Nucleus speckle</location>
    </subcellularLocation>
</comment>
<dbReference type="GO" id="GO:0016607">
    <property type="term" value="C:nuclear speck"/>
    <property type="evidence" value="ECO:0007669"/>
    <property type="project" value="UniProtKB-SubCell"/>
</dbReference>
<dbReference type="PROSITE" id="PS00107">
    <property type="entry name" value="PROTEIN_KINASE_ATP"/>
    <property type="match status" value="1"/>
</dbReference>
<keyword evidence="8 18" id="KW-0547">Nucleotide-binding</keyword>
<dbReference type="Proteomes" id="UP000584415">
    <property type="component" value="Unassembled WGS sequence"/>
</dbReference>
<comment type="catalytic activity">
    <reaction evidence="17">
        <text>[DNA-directed RNA polymerase] + ATP = phospho-[DNA-directed RNA polymerase] + ADP + H(+)</text>
        <dbReference type="Rhea" id="RHEA:10216"/>
        <dbReference type="Rhea" id="RHEA-COMP:11321"/>
        <dbReference type="Rhea" id="RHEA-COMP:11322"/>
        <dbReference type="ChEBI" id="CHEBI:15378"/>
        <dbReference type="ChEBI" id="CHEBI:30616"/>
        <dbReference type="ChEBI" id="CHEBI:43176"/>
        <dbReference type="ChEBI" id="CHEBI:68546"/>
        <dbReference type="ChEBI" id="CHEBI:456216"/>
        <dbReference type="EC" id="2.7.11.23"/>
    </reaction>
</comment>
<dbReference type="GO" id="GO:0008353">
    <property type="term" value="F:RNA polymerase II CTD heptapeptide repeat kinase activity"/>
    <property type="evidence" value="ECO:0007669"/>
    <property type="project" value="UniProtKB-EC"/>
</dbReference>
<evidence type="ECO:0000256" key="16">
    <source>
        <dbReference type="ARBA" id="ARBA00048367"/>
    </source>
</evidence>
<dbReference type="PROSITE" id="PS00108">
    <property type="entry name" value="PROTEIN_KINASE_ST"/>
    <property type="match status" value="1"/>
</dbReference>
<feature type="compositionally biased region" description="Basic residues" evidence="19">
    <location>
        <begin position="336"/>
        <end position="351"/>
    </location>
</feature>
<evidence type="ECO:0000259" key="20">
    <source>
        <dbReference type="PROSITE" id="PS50011"/>
    </source>
</evidence>
<dbReference type="GO" id="GO:0032968">
    <property type="term" value="P:positive regulation of transcription elongation by RNA polymerase II"/>
    <property type="evidence" value="ECO:0007669"/>
    <property type="project" value="TreeGrafter"/>
</dbReference>
<dbReference type="AlphaFoldDB" id="A0A7K5VSS6"/>
<name>A0A7K5VSS6_9CORV</name>
<feature type="compositionally biased region" description="Basic and acidic residues" evidence="19">
    <location>
        <begin position="83"/>
        <end position="103"/>
    </location>
</feature>
<evidence type="ECO:0000256" key="1">
    <source>
        <dbReference type="ARBA" id="ARBA00004324"/>
    </source>
</evidence>
<feature type="region of interest" description="Disordered" evidence="19">
    <location>
        <begin position="69"/>
        <end position="574"/>
    </location>
</feature>
<feature type="compositionally biased region" description="Polar residues" evidence="19">
    <location>
        <begin position="263"/>
        <end position="272"/>
    </location>
</feature>
<keyword evidence="10 18" id="KW-0067">ATP-binding</keyword>
<evidence type="ECO:0000256" key="2">
    <source>
        <dbReference type="ARBA" id="ARBA00006485"/>
    </source>
</evidence>
<dbReference type="EC" id="2.7.11.23" evidence="3"/>
<dbReference type="InterPro" id="IPR000719">
    <property type="entry name" value="Prot_kinase_dom"/>
</dbReference>
<protein>
    <recommendedName>
        <fullName evidence="13">Cyclin-dependent kinase 12</fullName>
        <ecNumber evidence="4">2.7.11.22</ecNumber>
        <ecNumber evidence="3">2.7.11.23</ecNumber>
    </recommendedName>
    <alternativeName>
        <fullName evidence="14">Cell division protein kinase 12</fullName>
    </alternativeName>
</protein>
<dbReference type="Pfam" id="PF00069">
    <property type="entry name" value="Pkinase"/>
    <property type="match status" value="1"/>
</dbReference>
<dbReference type="EC" id="2.7.11.22" evidence="4"/>
<gene>
    <name evidence="21" type="primary">Cdk12_0</name>
    <name evidence="21" type="ORF">DYACAS_R05216</name>
</gene>
<dbReference type="PANTHER" id="PTHR24056">
    <property type="entry name" value="CELL DIVISION PROTEIN KINASE"/>
    <property type="match status" value="1"/>
</dbReference>
<dbReference type="CDD" id="cd07864">
    <property type="entry name" value="STKc_CDK12"/>
    <property type="match status" value="1"/>
</dbReference>
<evidence type="ECO:0000256" key="6">
    <source>
        <dbReference type="ARBA" id="ARBA00022664"/>
    </source>
</evidence>
<dbReference type="PROSITE" id="PS50011">
    <property type="entry name" value="PROTEIN_KINASE_DOM"/>
    <property type="match status" value="1"/>
</dbReference>
<dbReference type="GO" id="GO:0008024">
    <property type="term" value="C:cyclin/CDK positive transcription elongation factor complex"/>
    <property type="evidence" value="ECO:0007669"/>
    <property type="project" value="TreeGrafter"/>
</dbReference>
<feature type="region of interest" description="Disordered" evidence="19">
    <location>
        <begin position="1"/>
        <end position="56"/>
    </location>
</feature>
<evidence type="ECO:0000256" key="18">
    <source>
        <dbReference type="PROSITE-ProRule" id="PRU10141"/>
    </source>
</evidence>
<dbReference type="GO" id="GO:0008380">
    <property type="term" value="P:RNA splicing"/>
    <property type="evidence" value="ECO:0007669"/>
    <property type="project" value="UniProtKB-KW"/>
</dbReference>
<dbReference type="SUPFAM" id="SSF56112">
    <property type="entry name" value="Protein kinase-like (PK-like)"/>
    <property type="match status" value="1"/>
</dbReference>
<comment type="catalytic activity">
    <reaction evidence="15">
        <text>L-threonyl-[protein] + ATP = O-phospho-L-threonyl-[protein] + ADP + H(+)</text>
        <dbReference type="Rhea" id="RHEA:46608"/>
        <dbReference type="Rhea" id="RHEA-COMP:11060"/>
        <dbReference type="Rhea" id="RHEA-COMP:11605"/>
        <dbReference type="ChEBI" id="CHEBI:15378"/>
        <dbReference type="ChEBI" id="CHEBI:30013"/>
        <dbReference type="ChEBI" id="CHEBI:30616"/>
        <dbReference type="ChEBI" id="CHEBI:61977"/>
        <dbReference type="ChEBI" id="CHEBI:456216"/>
        <dbReference type="EC" id="2.7.11.22"/>
    </reaction>
</comment>
<feature type="compositionally biased region" description="Low complexity" evidence="19">
    <location>
        <begin position="549"/>
        <end position="574"/>
    </location>
</feature>
<dbReference type="FunFam" id="3.30.200.20:FF:000074">
    <property type="entry name" value="cyclin-dependent kinase 12 isoform X2"/>
    <property type="match status" value="1"/>
</dbReference>
<dbReference type="InterPro" id="IPR011009">
    <property type="entry name" value="Kinase-like_dom_sf"/>
</dbReference>
<dbReference type="EMBL" id="VYXC01012511">
    <property type="protein sequence ID" value="NWU31808.1"/>
    <property type="molecule type" value="Genomic_DNA"/>
</dbReference>
<dbReference type="GO" id="GO:0005524">
    <property type="term" value="F:ATP binding"/>
    <property type="evidence" value="ECO:0007669"/>
    <property type="project" value="UniProtKB-UniRule"/>
</dbReference>
<evidence type="ECO:0000256" key="8">
    <source>
        <dbReference type="ARBA" id="ARBA00022741"/>
    </source>
</evidence>
<dbReference type="InterPro" id="IPR008271">
    <property type="entry name" value="Ser/Thr_kinase_AS"/>
</dbReference>
<feature type="compositionally biased region" description="Basic and acidic residues" evidence="19">
    <location>
        <begin position="115"/>
        <end position="159"/>
    </location>
</feature>
<feature type="compositionally biased region" description="Basic and acidic residues" evidence="19">
    <location>
        <begin position="399"/>
        <end position="429"/>
    </location>
</feature>
<feature type="compositionally biased region" description="Pro residues" evidence="19">
    <location>
        <begin position="499"/>
        <end position="541"/>
    </location>
</feature>
<feature type="compositionally biased region" description="Basic and acidic residues" evidence="19">
    <location>
        <begin position="486"/>
        <end position="498"/>
    </location>
</feature>
<evidence type="ECO:0000256" key="11">
    <source>
        <dbReference type="ARBA" id="ARBA00023187"/>
    </source>
</evidence>
<dbReference type="FunFam" id="1.10.510.10:FF:000102">
    <property type="entry name" value="cyclin-dependent kinase 12 isoform X1"/>
    <property type="match status" value="1"/>
</dbReference>
<keyword evidence="6" id="KW-0507">mRNA processing</keyword>
<dbReference type="GO" id="GO:0030332">
    <property type="term" value="F:cyclin binding"/>
    <property type="evidence" value="ECO:0007669"/>
    <property type="project" value="TreeGrafter"/>
</dbReference>
<dbReference type="GO" id="GO:0006397">
    <property type="term" value="P:mRNA processing"/>
    <property type="evidence" value="ECO:0007669"/>
    <property type="project" value="UniProtKB-KW"/>
</dbReference>
<feature type="compositionally biased region" description="Basic residues" evidence="19">
    <location>
        <begin position="29"/>
        <end position="44"/>
    </location>
</feature>
<feature type="compositionally biased region" description="Basic and acidic residues" evidence="19">
    <location>
        <begin position="222"/>
        <end position="231"/>
    </location>
</feature>
<evidence type="ECO:0000256" key="10">
    <source>
        <dbReference type="ARBA" id="ARBA00022840"/>
    </source>
</evidence>
<feature type="non-terminal residue" evidence="21">
    <location>
        <position position="1002"/>
    </location>
</feature>
<feature type="non-terminal residue" evidence="21">
    <location>
        <position position="1"/>
    </location>
</feature>
<reference evidence="21 22" key="1">
    <citation type="submission" date="2019-09" db="EMBL/GenBank/DDBJ databases">
        <title>Bird 10,000 Genomes (B10K) Project - Family phase.</title>
        <authorList>
            <person name="Zhang G."/>
        </authorList>
    </citation>
    <scope>NUCLEOTIDE SEQUENCE [LARGE SCALE GENOMIC DNA]</scope>
    <source>
        <strain evidence="21">B10K-DU-001-71</strain>
        <tissue evidence="21">Muscle</tissue>
    </source>
</reference>
<dbReference type="Gene3D" id="3.30.200.20">
    <property type="entry name" value="Phosphorylase Kinase, domain 1"/>
    <property type="match status" value="1"/>
</dbReference>
<feature type="compositionally biased region" description="Low complexity" evidence="19">
    <location>
        <begin position="286"/>
        <end position="299"/>
    </location>
</feature>
<evidence type="ECO:0000313" key="21">
    <source>
        <dbReference type="EMBL" id="NWU31808.1"/>
    </source>
</evidence>
<proteinExistence type="inferred from homology"/>
<evidence type="ECO:0000256" key="4">
    <source>
        <dbReference type="ARBA" id="ARBA00012425"/>
    </source>
</evidence>
<keyword evidence="9 21" id="KW-0418">Kinase</keyword>
<feature type="compositionally biased region" description="Basic and acidic residues" evidence="19">
    <location>
        <begin position="449"/>
        <end position="477"/>
    </location>
</feature>
<feature type="compositionally biased region" description="Basic residues" evidence="19">
    <location>
        <begin position="104"/>
        <end position="114"/>
    </location>
</feature>
<keyword evidence="11" id="KW-0508">mRNA splicing</keyword>
<dbReference type="Gene3D" id="1.10.510.10">
    <property type="entry name" value="Transferase(Phosphotransferase) domain 1"/>
    <property type="match status" value="1"/>
</dbReference>
<evidence type="ECO:0000256" key="7">
    <source>
        <dbReference type="ARBA" id="ARBA00022679"/>
    </source>
</evidence>
<keyword evidence="12" id="KW-0539">Nucleus</keyword>
<evidence type="ECO:0000256" key="5">
    <source>
        <dbReference type="ARBA" id="ARBA00022527"/>
    </source>
</evidence>
<evidence type="ECO:0000256" key="15">
    <source>
        <dbReference type="ARBA" id="ARBA00047811"/>
    </source>
</evidence>
<feature type="binding site" evidence="18">
    <location>
        <position position="726"/>
    </location>
    <ligand>
        <name>ATP</name>
        <dbReference type="ChEBI" id="CHEBI:30616"/>
    </ligand>
</feature>
<evidence type="ECO:0000256" key="17">
    <source>
        <dbReference type="ARBA" id="ARBA00049280"/>
    </source>
</evidence>
<comment type="caution">
    <text evidence="21">The sequence shown here is derived from an EMBL/GenBank/DDBJ whole genome shotgun (WGS) entry which is preliminary data.</text>
</comment>
<keyword evidence="22" id="KW-1185">Reference proteome</keyword>
<feature type="compositionally biased region" description="Basic and acidic residues" evidence="19">
    <location>
        <begin position="180"/>
        <end position="191"/>
    </location>
</feature>
<evidence type="ECO:0000313" key="22">
    <source>
        <dbReference type="Proteomes" id="UP000584415"/>
    </source>
</evidence>
<dbReference type="SMART" id="SM00220">
    <property type="entry name" value="S_TKc"/>
    <property type="match status" value="1"/>
</dbReference>
<keyword evidence="7" id="KW-0808">Transferase</keyword>
<accession>A0A7K5VSS6</accession>
<comment type="catalytic activity">
    <reaction evidence="16">
        <text>L-seryl-[protein] + ATP = O-phospho-L-seryl-[protein] + ADP + H(+)</text>
        <dbReference type="Rhea" id="RHEA:17989"/>
        <dbReference type="Rhea" id="RHEA-COMP:9863"/>
        <dbReference type="Rhea" id="RHEA-COMP:11604"/>
        <dbReference type="ChEBI" id="CHEBI:15378"/>
        <dbReference type="ChEBI" id="CHEBI:29999"/>
        <dbReference type="ChEBI" id="CHEBI:30616"/>
        <dbReference type="ChEBI" id="CHEBI:83421"/>
        <dbReference type="ChEBI" id="CHEBI:456216"/>
        <dbReference type="EC" id="2.7.11.22"/>
    </reaction>
</comment>
<feature type="compositionally biased region" description="Basic and acidic residues" evidence="19">
    <location>
        <begin position="1"/>
        <end position="13"/>
    </location>
</feature>
<feature type="domain" description="Protein kinase" evidence="20">
    <location>
        <begin position="697"/>
        <end position="990"/>
    </location>
</feature>
<dbReference type="PANTHER" id="PTHR24056:SF126">
    <property type="entry name" value="CYCLIN-DEPENDENT KINASE 12"/>
    <property type="match status" value="1"/>
</dbReference>
<evidence type="ECO:0000256" key="19">
    <source>
        <dbReference type="SAM" id="MobiDB-lite"/>
    </source>
</evidence>
<keyword evidence="5" id="KW-0723">Serine/threonine-protein kinase</keyword>
<evidence type="ECO:0000256" key="13">
    <source>
        <dbReference type="ARBA" id="ARBA00040213"/>
    </source>
</evidence>
<evidence type="ECO:0000256" key="12">
    <source>
        <dbReference type="ARBA" id="ARBA00023242"/>
    </source>
</evidence>
<comment type="similarity">
    <text evidence="2">Belongs to the protein kinase superfamily. CMGC Ser/Thr protein kinase family. CDC2/CDKX subfamily.</text>
</comment>
<evidence type="ECO:0000256" key="14">
    <source>
        <dbReference type="ARBA" id="ARBA00041920"/>
    </source>
</evidence>
<evidence type="ECO:0000256" key="9">
    <source>
        <dbReference type="ARBA" id="ARBA00022777"/>
    </source>
</evidence>
<organism evidence="21 22">
    <name type="scientific">Platysteira castanea</name>
    <dbReference type="NCBI Taxonomy" id="1160851"/>
    <lineage>
        <taxon>Eukaryota</taxon>
        <taxon>Metazoa</taxon>
        <taxon>Chordata</taxon>
        <taxon>Craniata</taxon>
        <taxon>Vertebrata</taxon>
        <taxon>Euteleostomi</taxon>
        <taxon>Archelosauria</taxon>
        <taxon>Archosauria</taxon>
        <taxon>Dinosauria</taxon>
        <taxon>Saurischia</taxon>
        <taxon>Theropoda</taxon>
        <taxon>Coelurosauria</taxon>
        <taxon>Aves</taxon>
        <taxon>Neognathae</taxon>
        <taxon>Neoaves</taxon>
        <taxon>Telluraves</taxon>
        <taxon>Australaves</taxon>
        <taxon>Passeriformes</taxon>
        <taxon>Corvoidea</taxon>
        <taxon>Platysteiridae</taxon>
        <taxon>Platysteira</taxon>
    </lineage>
</organism>
<evidence type="ECO:0000256" key="3">
    <source>
        <dbReference type="ARBA" id="ARBA00012409"/>
    </source>
</evidence>
<feature type="compositionally biased region" description="Basic residues" evidence="19">
    <location>
        <begin position="192"/>
        <end position="201"/>
    </location>
</feature>
<feature type="compositionally biased region" description="Acidic residues" evidence="19">
    <location>
        <begin position="69"/>
        <end position="80"/>
    </location>
</feature>